<evidence type="ECO:0000313" key="1">
    <source>
        <dbReference type="EMBL" id="JAH89038.1"/>
    </source>
</evidence>
<reference evidence="1" key="2">
    <citation type="journal article" date="2015" name="Fish Shellfish Immunol.">
        <title>Early steps in the European eel (Anguilla anguilla)-Vibrio vulnificus interaction in the gills: Role of the RtxA13 toxin.</title>
        <authorList>
            <person name="Callol A."/>
            <person name="Pajuelo D."/>
            <person name="Ebbesson L."/>
            <person name="Teles M."/>
            <person name="MacKenzie S."/>
            <person name="Amaro C."/>
        </authorList>
    </citation>
    <scope>NUCLEOTIDE SEQUENCE</scope>
</reference>
<protein>
    <submittedName>
        <fullName evidence="1">Uncharacterized protein</fullName>
    </submittedName>
</protein>
<proteinExistence type="predicted"/>
<organism evidence="1">
    <name type="scientific">Anguilla anguilla</name>
    <name type="common">European freshwater eel</name>
    <name type="synonym">Muraena anguilla</name>
    <dbReference type="NCBI Taxonomy" id="7936"/>
    <lineage>
        <taxon>Eukaryota</taxon>
        <taxon>Metazoa</taxon>
        <taxon>Chordata</taxon>
        <taxon>Craniata</taxon>
        <taxon>Vertebrata</taxon>
        <taxon>Euteleostomi</taxon>
        <taxon>Actinopterygii</taxon>
        <taxon>Neopterygii</taxon>
        <taxon>Teleostei</taxon>
        <taxon>Anguilliformes</taxon>
        <taxon>Anguillidae</taxon>
        <taxon>Anguilla</taxon>
    </lineage>
</organism>
<accession>A0A0E9WHS5</accession>
<dbReference type="EMBL" id="GBXM01019539">
    <property type="protein sequence ID" value="JAH89038.1"/>
    <property type="molecule type" value="Transcribed_RNA"/>
</dbReference>
<reference evidence="1" key="1">
    <citation type="submission" date="2014-11" db="EMBL/GenBank/DDBJ databases">
        <authorList>
            <person name="Amaro Gonzalez C."/>
        </authorList>
    </citation>
    <scope>NUCLEOTIDE SEQUENCE</scope>
</reference>
<dbReference type="AlphaFoldDB" id="A0A0E9WHS5"/>
<name>A0A0E9WHS5_ANGAN</name>
<sequence length="45" mass="5070">MDSKNLSKGTTAQKTWTPVSAMSLLLLQFRQKQAVKKQITIFSKS</sequence>